<organism evidence="2 3">
    <name type="scientific">Pseudobythopirellula maris</name>
    <dbReference type="NCBI Taxonomy" id="2527991"/>
    <lineage>
        <taxon>Bacteria</taxon>
        <taxon>Pseudomonadati</taxon>
        <taxon>Planctomycetota</taxon>
        <taxon>Planctomycetia</taxon>
        <taxon>Pirellulales</taxon>
        <taxon>Lacipirellulaceae</taxon>
        <taxon>Pseudobythopirellula</taxon>
    </lineage>
</organism>
<name>A0A5C5ZND5_9BACT</name>
<keyword evidence="3" id="KW-1185">Reference proteome</keyword>
<reference evidence="2 3" key="1">
    <citation type="submission" date="2019-02" db="EMBL/GenBank/DDBJ databases">
        <title>Deep-cultivation of Planctomycetes and their phenomic and genomic characterization uncovers novel biology.</title>
        <authorList>
            <person name="Wiegand S."/>
            <person name="Jogler M."/>
            <person name="Boedeker C."/>
            <person name="Pinto D."/>
            <person name="Vollmers J."/>
            <person name="Rivas-Marin E."/>
            <person name="Kohn T."/>
            <person name="Peeters S.H."/>
            <person name="Heuer A."/>
            <person name="Rast P."/>
            <person name="Oberbeckmann S."/>
            <person name="Bunk B."/>
            <person name="Jeske O."/>
            <person name="Meyerdierks A."/>
            <person name="Storesund J.E."/>
            <person name="Kallscheuer N."/>
            <person name="Luecker S."/>
            <person name="Lage O.M."/>
            <person name="Pohl T."/>
            <person name="Merkel B.J."/>
            <person name="Hornburger P."/>
            <person name="Mueller R.-W."/>
            <person name="Bruemmer F."/>
            <person name="Labrenz M."/>
            <person name="Spormann A.M."/>
            <person name="Op Den Camp H."/>
            <person name="Overmann J."/>
            <person name="Amann R."/>
            <person name="Jetten M.S.M."/>
            <person name="Mascher T."/>
            <person name="Medema M.H."/>
            <person name="Devos D.P."/>
            <person name="Kaster A.-K."/>
            <person name="Ovreas L."/>
            <person name="Rohde M."/>
            <person name="Galperin M.Y."/>
            <person name="Jogler C."/>
        </authorList>
    </citation>
    <scope>NUCLEOTIDE SEQUENCE [LARGE SCALE GENOMIC DNA]</scope>
    <source>
        <strain evidence="2 3">Mal64</strain>
    </source>
</reference>
<feature type="compositionally biased region" description="Polar residues" evidence="1">
    <location>
        <begin position="423"/>
        <end position="433"/>
    </location>
</feature>
<gene>
    <name evidence="2" type="ORF">Mal64_21110</name>
</gene>
<evidence type="ECO:0000313" key="3">
    <source>
        <dbReference type="Proteomes" id="UP000315440"/>
    </source>
</evidence>
<dbReference type="AlphaFoldDB" id="A0A5C5ZND5"/>
<dbReference type="Proteomes" id="UP000315440">
    <property type="component" value="Unassembled WGS sequence"/>
</dbReference>
<evidence type="ECO:0000313" key="2">
    <source>
        <dbReference type="EMBL" id="TWT88626.1"/>
    </source>
</evidence>
<sequence length="442" mass="47819">MLVSSSQRGLTPVLVVLAALAFPTVILAQGPGRGGPLGRGMGRGVGHDASMAVDRAGFHFLLRNNGSIERSVTELPNGVRTRTTSQDAEVAAQIRAHVAAMYGRMKEGRPVRRWDPLFAALFEKSDQVALAITEVPGGVEVVETSTEPEAIALIQAHAKVVSGFVERGFAEARLAHPVPGAIPAKSAKQHPTTTDQSLQRLRQLSAEFDRVYIPALALTNQGRRSPSLEALRRLNERLVAMRRQARDTKSDDQELLFKGTADVVAEAARLAQSGDFLEAHETLEPLRDQLASRRRSLGVDYRLDVLSDYHAVMEAIVKPANGADPNLLDAAALDRLRQQAASAAAIWARVEQTKFDTSYAPLSDAQKQNVEPLVQANREAISRLNRALREGDATEVLGAAVAIKPPFAKLYMSFGDFSGLAENASSTPATQKNYPPISTEEE</sequence>
<comment type="caution">
    <text evidence="2">The sequence shown here is derived from an EMBL/GenBank/DDBJ whole genome shotgun (WGS) entry which is preliminary data.</text>
</comment>
<accession>A0A5C5ZND5</accession>
<evidence type="ECO:0000256" key="1">
    <source>
        <dbReference type="SAM" id="MobiDB-lite"/>
    </source>
</evidence>
<dbReference type="EMBL" id="SJPQ01000002">
    <property type="protein sequence ID" value="TWT88626.1"/>
    <property type="molecule type" value="Genomic_DNA"/>
</dbReference>
<proteinExistence type="predicted"/>
<feature type="region of interest" description="Disordered" evidence="1">
    <location>
        <begin position="422"/>
        <end position="442"/>
    </location>
</feature>
<protein>
    <submittedName>
        <fullName evidence="2">Uncharacterized protein</fullName>
    </submittedName>
</protein>